<feature type="transmembrane region" description="Helical" evidence="1">
    <location>
        <begin position="12"/>
        <end position="29"/>
    </location>
</feature>
<keyword evidence="3" id="KW-1185">Reference proteome</keyword>
<reference evidence="2 3" key="1">
    <citation type="journal article" date="2019" name="J. Hered.">
        <title>An Improved Genome Assembly for Drosophila navojoa, the Basal Species in the mojavensis Cluster.</title>
        <authorList>
            <person name="Vanderlinde T."/>
            <person name="Dupim E.G."/>
            <person name="Nazario-Yepiz N.O."/>
            <person name="Carvalho A.B."/>
        </authorList>
    </citation>
    <scope>NUCLEOTIDE SEQUENCE [LARGE SCALE GENOMIC DNA]</scope>
    <source>
        <strain evidence="2">Navoj_Jal97</strain>
        <tissue evidence="2">Whole organism</tissue>
    </source>
</reference>
<gene>
    <name evidence="2" type="ORF">AWZ03_003868</name>
</gene>
<comment type="caution">
    <text evidence="2">The sequence shown here is derived from an EMBL/GenBank/DDBJ whole genome shotgun (WGS) entry which is preliminary data.</text>
</comment>
<protein>
    <submittedName>
        <fullName evidence="2">Uncharacterized protein</fullName>
    </submittedName>
</protein>
<accession>A0A484BNL1</accession>
<evidence type="ECO:0000313" key="2">
    <source>
        <dbReference type="EMBL" id="TDG49630.1"/>
    </source>
</evidence>
<dbReference type="EMBL" id="LSRL02000021">
    <property type="protein sequence ID" value="TDG49630.1"/>
    <property type="molecule type" value="Genomic_DNA"/>
</dbReference>
<keyword evidence="1" id="KW-1133">Transmembrane helix</keyword>
<sequence length="160" mass="17358">MANCDAVNHSANRRIVVVIVLIAVVAPFSRSRTGTVQLAFASAIAIAIAVAMAITNGCQPWRAFIMPKQELRTQLQTGYCGRSRLGPMNEKFSENFYAWHNCCCDGIGIAVAGRAQIKSTLHRRTKRKCKNGTKLPNEPGSRLAGCGSHDHCPASMIAKM</sequence>
<proteinExistence type="predicted"/>
<evidence type="ECO:0000256" key="1">
    <source>
        <dbReference type="SAM" id="Phobius"/>
    </source>
</evidence>
<evidence type="ECO:0000313" key="3">
    <source>
        <dbReference type="Proteomes" id="UP000295192"/>
    </source>
</evidence>
<organism evidence="2 3">
    <name type="scientific">Drosophila navojoa</name>
    <name type="common">Fruit fly</name>
    <dbReference type="NCBI Taxonomy" id="7232"/>
    <lineage>
        <taxon>Eukaryota</taxon>
        <taxon>Metazoa</taxon>
        <taxon>Ecdysozoa</taxon>
        <taxon>Arthropoda</taxon>
        <taxon>Hexapoda</taxon>
        <taxon>Insecta</taxon>
        <taxon>Pterygota</taxon>
        <taxon>Neoptera</taxon>
        <taxon>Endopterygota</taxon>
        <taxon>Diptera</taxon>
        <taxon>Brachycera</taxon>
        <taxon>Muscomorpha</taxon>
        <taxon>Ephydroidea</taxon>
        <taxon>Drosophilidae</taxon>
        <taxon>Drosophila</taxon>
    </lineage>
</organism>
<dbReference type="AlphaFoldDB" id="A0A484BNL1"/>
<name>A0A484BNL1_DRONA</name>
<keyword evidence="1" id="KW-0472">Membrane</keyword>
<feature type="transmembrane region" description="Helical" evidence="1">
    <location>
        <begin position="35"/>
        <end position="58"/>
    </location>
</feature>
<dbReference type="Proteomes" id="UP000295192">
    <property type="component" value="Unassembled WGS sequence"/>
</dbReference>
<keyword evidence="1" id="KW-0812">Transmembrane</keyword>